<gene>
    <name evidence="1" type="ORF">ACN38_g4361</name>
</gene>
<dbReference type="AlphaFoldDB" id="A0A0M9WH53"/>
<reference evidence="1 2" key="1">
    <citation type="submission" date="2015-08" db="EMBL/GenBank/DDBJ databases">
        <title>Genome sequencing of Penicillium nordicum.</title>
        <authorList>
            <person name="Nguyen H.D."/>
            <person name="Seifert K.A."/>
        </authorList>
    </citation>
    <scope>NUCLEOTIDE SEQUENCE [LARGE SCALE GENOMIC DNA]</scope>
    <source>
        <strain evidence="1 2">DAOMC 185683</strain>
    </source>
</reference>
<keyword evidence="2" id="KW-1185">Reference proteome</keyword>
<dbReference type="EMBL" id="LHQQ01000056">
    <property type="protein sequence ID" value="KOS44675.1"/>
    <property type="molecule type" value="Genomic_DNA"/>
</dbReference>
<proteinExistence type="predicted"/>
<accession>A0A0M9WH53</accession>
<evidence type="ECO:0000313" key="1">
    <source>
        <dbReference type="EMBL" id="KOS44675.1"/>
    </source>
</evidence>
<dbReference type="Proteomes" id="UP000037696">
    <property type="component" value="Unassembled WGS sequence"/>
</dbReference>
<evidence type="ECO:0000313" key="2">
    <source>
        <dbReference type="Proteomes" id="UP000037696"/>
    </source>
</evidence>
<protein>
    <submittedName>
        <fullName evidence="1">Uncharacterized protein</fullName>
    </submittedName>
</protein>
<sequence>MKHSCGIAGDENRTAAYRGQNGSLICSAWSDYGARTFTCLGIRKQLTVSRPVYGRLSMPPGRNSLIGLYCQAVFSIHSHYTKTT</sequence>
<organism evidence="1 2">
    <name type="scientific">Penicillium nordicum</name>
    <dbReference type="NCBI Taxonomy" id="229535"/>
    <lineage>
        <taxon>Eukaryota</taxon>
        <taxon>Fungi</taxon>
        <taxon>Dikarya</taxon>
        <taxon>Ascomycota</taxon>
        <taxon>Pezizomycotina</taxon>
        <taxon>Eurotiomycetes</taxon>
        <taxon>Eurotiomycetidae</taxon>
        <taxon>Eurotiales</taxon>
        <taxon>Aspergillaceae</taxon>
        <taxon>Penicillium</taxon>
    </lineage>
</organism>
<comment type="caution">
    <text evidence="1">The sequence shown here is derived from an EMBL/GenBank/DDBJ whole genome shotgun (WGS) entry which is preliminary data.</text>
</comment>
<name>A0A0M9WH53_9EURO</name>